<dbReference type="PANTHER" id="PTHR10366:SF564">
    <property type="entry name" value="STEROL-4-ALPHA-CARBOXYLATE 3-DEHYDROGENASE, DECARBOXYLATING"/>
    <property type="match status" value="1"/>
</dbReference>
<feature type="domain" description="3-beta hydroxysteroid dehydrogenase/isomerase" evidence="3">
    <location>
        <begin position="43"/>
        <end position="251"/>
    </location>
</feature>
<dbReference type="GO" id="GO:0006694">
    <property type="term" value="P:steroid biosynthetic process"/>
    <property type="evidence" value="ECO:0007669"/>
    <property type="project" value="InterPro"/>
</dbReference>
<name>A0AAD7QN72_9ASCO</name>
<dbReference type="GeneID" id="80881237"/>
<dbReference type="SUPFAM" id="SSF51735">
    <property type="entry name" value="NAD(P)-binding Rossmann-fold domains"/>
    <property type="match status" value="1"/>
</dbReference>
<dbReference type="Gene3D" id="3.40.50.720">
    <property type="entry name" value="NAD(P)-binding Rossmann-like Domain"/>
    <property type="match status" value="1"/>
</dbReference>
<dbReference type="AlphaFoldDB" id="A0AAD7QN72"/>
<organism evidence="4 5">
    <name type="scientific">Lipomyces tetrasporus</name>
    <dbReference type="NCBI Taxonomy" id="54092"/>
    <lineage>
        <taxon>Eukaryota</taxon>
        <taxon>Fungi</taxon>
        <taxon>Dikarya</taxon>
        <taxon>Ascomycota</taxon>
        <taxon>Saccharomycotina</taxon>
        <taxon>Lipomycetes</taxon>
        <taxon>Lipomycetales</taxon>
        <taxon>Lipomycetaceae</taxon>
        <taxon>Lipomyces</taxon>
    </lineage>
</organism>
<evidence type="ECO:0000256" key="1">
    <source>
        <dbReference type="ARBA" id="ARBA00023002"/>
    </source>
</evidence>
<keyword evidence="5" id="KW-1185">Reference proteome</keyword>
<evidence type="ECO:0000256" key="2">
    <source>
        <dbReference type="ARBA" id="ARBA00023445"/>
    </source>
</evidence>
<evidence type="ECO:0000313" key="4">
    <source>
        <dbReference type="EMBL" id="KAJ8098308.1"/>
    </source>
</evidence>
<gene>
    <name evidence="4" type="ORF">POJ06DRAFT_240027</name>
</gene>
<protein>
    <recommendedName>
        <fullName evidence="3">3-beta hydroxysteroid dehydrogenase/isomerase domain-containing protein</fullName>
    </recommendedName>
</protein>
<dbReference type="RefSeq" id="XP_056041758.1">
    <property type="nucleotide sequence ID" value="XM_056186071.1"/>
</dbReference>
<dbReference type="InterPro" id="IPR036291">
    <property type="entry name" value="NAD(P)-bd_dom_sf"/>
</dbReference>
<comment type="caution">
    <text evidence="4">The sequence shown here is derived from an EMBL/GenBank/DDBJ whole genome shotgun (WGS) entry which is preliminary data.</text>
</comment>
<dbReference type="Proteomes" id="UP001217417">
    <property type="component" value="Unassembled WGS sequence"/>
</dbReference>
<dbReference type="PANTHER" id="PTHR10366">
    <property type="entry name" value="NAD DEPENDENT EPIMERASE/DEHYDRATASE"/>
    <property type="match status" value="1"/>
</dbReference>
<sequence>MAGELVFSRYRLSARPATGFAVLVAALKSGYRVRASVRRQIEDIRSHRSIKPFVENLDFVIVPDITALGAFDGALHDATYIEHIASPLPNPTGDPENDIIIPAVQGTTSILSPALKIESVRRVVITSSAVAVVPGPALSYGDSQNVYTPNSRSSSYRASKVLALDATDRFLVESRPHFSIVNIMPGYVVGANELVSDASKAGAGSNGVVMAVVMGQKSPLARPASVVHVQDVARIHVAALDELRVPGSKSFLLDSGRLSFDEAIDIVTKHFPEAVKDGTLPLGGSYQQHTNASM</sequence>
<accession>A0AAD7QN72</accession>
<dbReference type="GO" id="GO:0016616">
    <property type="term" value="F:oxidoreductase activity, acting on the CH-OH group of donors, NAD or NADP as acceptor"/>
    <property type="evidence" value="ECO:0007669"/>
    <property type="project" value="InterPro"/>
</dbReference>
<dbReference type="InterPro" id="IPR050425">
    <property type="entry name" value="NAD(P)_dehydrat-like"/>
</dbReference>
<comment type="similarity">
    <text evidence="2">Belongs to the NAD(P)-dependent epimerase/dehydratase family. Dihydroflavonol-4-reductase subfamily.</text>
</comment>
<dbReference type="Pfam" id="PF01073">
    <property type="entry name" value="3Beta_HSD"/>
    <property type="match status" value="1"/>
</dbReference>
<proteinExistence type="inferred from homology"/>
<keyword evidence="1" id="KW-0560">Oxidoreductase</keyword>
<evidence type="ECO:0000259" key="3">
    <source>
        <dbReference type="Pfam" id="PF01073"/>
    </source>
</evidence>
<reference evidence="4" key="1">
    <citation type="submission" date="2023-03" db="EMBL/GenBank/DDBJ databases">
        <title>Near-Complete genome sequence of Lipomyces tetrasporous NRRL Y-64009, an oleaginous yeast capable of growing on lignocellulosic hydrolysates.</title>
        <authorList>
            <consortium name="Lawrence Berkeley National Laboratory"/>
            <person name="Jagtap S.S."/>
            <person name="Liu J.-J."/>
            <person name="Walukiewicz H.E."/>
            <person name="Pangilinan J."/>
            <person name="Lipzen A."/>
            <person name="Ahrendt S."/>
            <person name="Koriabine M."/>
            <person name="Cobaugh K."/>
            <person name="Salamov A."/>
            <person name="Yoshinaga Y."/>
            <person name="Ng V."/>
            <person name="Daum C."/>
            <person name="Grigoriev I.V."/>
            <person name="Slininger P.J."/>
            <person name="Dien B.S."/>
            <person name="Jin Y.-S."/>
            <person name="Rao C.V."/>
        </authorList>
    </citation>
    <scope>NUCLEOTIDE SEQUENCE</scope>
    <source>
        <strain evidence="4">NRRL Y-64009</strain>
    </source>
</reference>
<evidence type="ECO:0000313" key="5">
    <source>
        <dbReference type="Proteomes" id="UP001217417"/>
    </source>
</evidence>
<dbReference type="EMBL" id="JARPMG010000009">
    <property type="protein sequence ID" value="KAJ8098308.1"/>
    <property type="molecule type" value="Genomic_DNA"/>
</dbReference>
<dbReference type="InterPro" id="IPR002225">
    <property type="entry name" value="3Beta_OHSteriod_DH/Estase"/>
</dbReference>